<evidence type="ECO:0000313" key="2">
    <source>
        <dbReference type="EMBL" id="RJE82579.1"/>
    </source>
</evidence>
<evidence type="ECO:0000259" key="1">
    <source>
        <dbReference type="Pfam" id="PF06527"/>
    </source>
</evidence>
<evidence type="ECO:0000313" key="3">
    <source>
        <dbReference type="Proteomes" id="UP000284202"/>
    </source>
</evidence>
<protein>
    <recommendedName>
        <fullName evidence="1">TniQ domain-containing protein</fullName>
    </recommendedName>
</protein>
<gene>
    <name evidence="2" type="ORF">D3P04_19655</name>
</gene>
<comment type="caution">
    <text evidence="2">The sequence shown here is derived from an EMBL/GenBank/DDBJ whole genome shotgun (WGS) entry which is preliminary data.</text>
</comment>
<accession>A0A418SNS0</accession>
<dbReference type="RefSeq" id="WP_119751570.1">
    <property type="nucleotide sequence ID" value="NZ_QZCG01000015.1"/>
</dbReference>
<proteinExistence type="predicted"/>
<reference evidence="3" key="1">
    <citation type="submission" date="2018-09" db="EMBL/GenBank/DDBJ databases">
        <title>Acidovorax cavernicola nov. sp. isolated from Gruta de las Maravillas (Aracena, Spain).</title>
        <authorList>
            <person name="Jurado V."/>
            <person name="Gutierrez-Patricio S."/>
            <person name="Gonzalez-Pimentel J.L."/>
            <person name="Miller A.Z."/>
            <person name="Laiz L."/>
            <person name="Saiz-Jimenez C."/>
        </authorList>
    </citation>
    <scope>NUCLEOTIDE SEQUENCE [LARGE SCALE GENOMIC DNA]</scope>
    <source>
        <strain evidence="3">1011MAR3C25</strain>
    </source>
</reference>
<dbReference type="EMBL" id="QZCG01000015">
    <property type="protein sequence ID" value="RJE82579.1"/>
    <property type="molecule type" value="Genomic_DNA"/>
</dbReference>
<feature type="domain" description="TniQ" evidence="1">
    <location>
        <begin position="6"/>
        <end position="139"/>
    </location>
</feature>
<sequence>MTQLALTIPPSPLEMPTSYLSRLADRNLSPDLWTLCLDLGLDFPAISRGDPASVADICTLAGIPAESFKGRTVIKTSSMKYQLGTVVMNTETLARGEIRYCPVCIAASLECGARFWEVIHELHWQFIHIRRCWRHDVALQSHRKFTDPWLRYDFTAFVRDAGLDFWHLPKPTPVEADEIDIYLTKRAYGIHEENWCNRLQIPALIKACEAFGVLIDYGRDIRVSALETDQRRNAILTGFRILSRGSDGICQALERFNRRTPSRGGSQPHPSNGAVQRLLGSHAKQRVDLDPVRDVVREYFLEHYPFRSGTMVFGQKITETRVFSIRGACREIGIRRLLLEEILIRRELAYRDDAGQFHLETVLKRTLIEEIKCEKHDYLDQNQTADLLGCSFVMIKKLQRAGILQPVEGDNRRRPKGFYRPAVLDFLTRLGVNAERIEATDPRRCTLELVARKLNCGVPDVVQLMLEGKIQAVGRLTDELRLDSLVVLVKDVAQALNFTEPNGFSMKEVRRRLFINTRTLEYLVENHFLDVRRMRHSVTRATRDYITADSLTSFTASFITAGMFARENGLNGKHGANLLRKWGPKPINSDPGLRSIFRREELQTISFKREE</sequence>
<dbReference type="AlphaFoldDB" id="A0A418SNS0"/>
<dbReference type="Proteomes" id="UP000284202">
    <property type="component" value="Unassembled WGS sequence"/>
</dbReference>
<dbReference type="Pfam" id="PF06527">
    <property type="entry name" value="TniQ"/>
    <property type="match status" value="1"/>
</dbReference>
<dbReference type="InterPro" id="IPR009492">
    <property type="entry name" value="TniQ"/>
</dbReference>
<keyword evidence="3" id="KW-1185">Reference proteome</keyword>
<organism evidence="2 3">
    <name type="scientific">Paracoccus onubensis</name>
    <dbReference type="NCBI Taxonomy" id="1675788"/>
    <lineage>
        <taxon>Bacteria</taxon>
        <taxon>Pseudomonadati</taxon>
        <taxon>Pseudomonadota</taxon>
        <taxon>Alphaproteobacteria</taxon>
        <taxon>Rhodobacterales</taxon>
        <taxon>Paracoccaceae</taxon>
        <taxon>Paracoccus</taxon>
    </lineage>
</organism>
<name>A0A418SNS0_9RHOB</name>
<dbReference type="OrthoDB" id="7595282at2"/>